<feature type="transmembrane region" description="Helical" evidence="2">
    <location>
        <begin position="20"/>
        <end position="41"/>
    </location>
</feature>
<evidence type="ECO:0000256" key="2">
    <source>
        <dbReference type="SAM" id="Phobius"/>
    </source>
</evidence>
<feature type="compositionally biased region" description="Acidic residues" evidence="1">
    <location>
        <begin position="176"/>
        <end position="191"/>
    </location>
</feature>
<feature type="compositionally biased region" description="Basic residues" evidence="1">
    <location>
        <begin position="200"/>
        <end position="214"/>
    </location>
</feature>
<evidence type="ECO:0000313" key="3">
    <source>
        <dbReference type="EMBL" id="KAF1770849.1"/>
    </source>
</evidence>
<gene>
    <name evidence="3" type="ORF">GCK72_002673</name>
</gene>
<keyword evidence="2" id="KW-0812">Transmembrane</keyword>
<organism evidence="3 4">
    <name type="scientific">Caenorhabditis remanei</name>
    <name type="common">Caenorhabditis vulgaris</name>
    <dbReference type="NCBI Taxonomy" id="31234"/>
    <lineage>
        <taxon>Eukaryota</taxon>
        <taxon>Metazoa</taxon>
        <taxon>Ecdysozoa</taxon>
        <taxon>Nematoda</taxon>
        <taxon>Chromadorea</taxon>
        <taxon>Rhabditida</taxon>
        <taxon>Rhabditina</taxon>
        <taxon>Rhabditomorpha</taxon>
        <taxon>Rhabditoidea</taxon>
        <taxon>Rhabditidae</taxon>
        <taxon>Peloderinae</taxon>
        <taxon>Caenorhabditis</taxon>
    </lineage>
</organism>
<feature type="compositionally biased region" description="Low complexity" evidence="1">
    <location>
        <begin position="252"/>
        <end position="262"/>
    </location>
</feature>
<dbReference type="GeneID" id="9809990"/>
<dbReference type="EMBL" id="WUAV01000001">
    <property type="protein sequence ID" value="KAF1770849.1"/>
    <property type="molecule type" value="Genomic_DNA"/>
</dbReference>
<evidence type="ECO:0000256" key="1">
    <source>
        <dbReference type="SAM" id="MobiDB-lite"/>
    </source>
</evidence>
<feature type="region of interest" description="Disordered" evidence="1">
    <location>
        <begin position="166"/>
        <end position="272"/>
    </location>
</feature>
<accession>A0A6A5HT02</accession>
<dbReference type="Proteomes" id="UP000483820">
    <property type="component" value="Chromosome I"/>
</dbReference>
<protein>
    <submittedName>
        <fullName evidence="3">Uncharacterized protein</fullName>
    </submittedName>
</protein>
<dbReference type="KEGG" id="crq:GCK72_002673"/>
<feature type="transmembrane region" description="Helical" evidence="2">
    <location>
        <begin position="53"/>
        <end position="76"/>
    </location>
</feature>
<proteinExistence type="predicted"/>
<feature type="transmembrane region" description="Helical" evidence="2">
    <location>
        <begin position="82"/>
        <end position="101"/>
    </location>
</feature>
<dbReference type="RefSeq" id="XP_003112204.2">
    <property type="nucleotide sequence ID" value="XM_003112156.2"/>
</dbReference>
<feature type="compositionally biased region" description="Basic and acidic residues" evidence="1">
    <location>
        <begin position="219"/>
        <end position="241"/>
    </location>
</feature>
<sequence>MSRVDLNQSIWGCAAKNHFFIHSGVRAAFSLTLFLSFIDYVNLPLDASPDLKGIFLGHFTMTFLVYFALSMAYLLLLFCPNQIWYGICMALEGTRLTFFLYHTTYKLIGFGLTQEEDKHERALKKYYTCENFLYIPKRSSDLYVVRVTSPSAEQATDIAIDSYGNSYIRRGAPSPDPEESGSDSDENSGEEQIEKDHSGSRKSRKSQKSKKSQRSQKSTKMEKTQENTDKSSKSQKRKESSSKSTRSKSSKSLKNLGENSLNSDEKVTHIAF</sequence>
<dbReference type="CTD" id="9809990"/>
<comment type="caution">
    <text evidence="3">The sequence shown here is derived from an EMBL/GenBank/DDBJ whole genome shotgun (WGS) entry which is preliminary data.</text>
</comment>
<feature type="compositionally biased region" description="Basic and acidic residues" evidence="1">
    <location>
        <begin position="263"/>
        <end position="272"/>
    </location>
</feature>
<keyword evidence="2" id="KW-1133">Transmembrane helix</keyword>
<name>A0A6A5HT02_CAERE</name>
<evidence type="ECO:0000313" key="4">
    <source>
        <dbReference type="Proteomes" id="UP000483820"/>
    </source>
</evidence>
<reference evidence="3 4" key="1">
    <citation type="submission" date="2019-12" db="EMBL/GenBank/DDBJ databases">
        <title>Chromosome-level assembly of the Caenorhabditis remanei genome.</title>
        <authorList>
            <person name="Teterina A.A."/>
            <person name="Willis J.H."/>
            <person name="Phillips P.C."/>
        </authorList>
    </citation>
    <scope>NUCLEOTIDE SEQUENCE [LARGE SCALE GENOMIC DNA]</scope>
    <source>
        <strain evidence="3 4">PX506</strain>
        <tissue evidence="3">Whole organism</tissue>
    </source>
</reference>
<keyword evidence="2" id="KW-0472">Membrane</keyword>
<dbReference type="AlphaFoldDB" id="A0A6A5HT02"/>